<accession>A0ABX2AIR1</accession>
<gene>
    <name evidence="1" type="ORF">HPS56_00975</name>
</gene>
<dbReference type="InterPro" id="IPR029044">
    <property type="entry name" value="Nucleotide-diphossugar_trans"/>
</dbReference>
<dbReference type="SUPFAM" id="SSF53448">
    <property type="entry name" value="Nucleotide-diphospho-sugar transferases"/>
    <property type="match status" value="1"/>
</dbReference>
<name>A0ABX2AIR1_9BACT</name>
<dbReference type="EMBL" id="JABKKF010000001">
    <property type="protein sequence ID" value="NPD90946.1"/>
    <property type="molecule type" value="Genomic_DNA"/>
</dbReference>
<dbReference type="Proteomes" id="UP000714420">
    <property type="component" value="Unassembled WGS sequence"/>
</dbReference>
<evidence type="ECO:0008006" key="3">
    <source>
        <dbReference type="Google" id="ProtNLM"/>
    </source>
</evidence>
<evidence type="ECO:0000313" key="2">
    <source>
        <dbReference type="Proteomes" id="UP000714420"/>
    </source>
</evidence>
<organism evidence="1 2">
    <name type="scientific">Xylanibacter muris</name>
    <dbReference type="NCBI Taxonomy" id="2736290"/>
    <lineage>
        <taxon>Bacteria</taxon>
        <taxon>Pseudomonadati</taxon>
        <taxon>Bacteroidota</taxon>
        <taxon>Bacteroidia</taxon>
        <taxon>Bacteroidales</taxon>
        <taxon>Prevotellaceae</taxon>
        <taxon>Xylanibacter</taxon>
    </lineage>
</organism>
<comment type="caution">
    <text evidence="1">The sequence shown here is derived from an EMBL/GenBank/DDBJ whole genome shotgun (WGS) entry which is preliminary data.</text>
</comment>
<protein>
    <recommendedName>
        <fullName evidence="3">Glycosyltransferase</fullName>
    </recommendedName>
</protein>
<dbReference type="RefSeq" id="WP_172272487.1">
    <property type="nucleotide sequence ID" value="NZ_CASGMU010000001.1"/>
</dbReference>
<evidence type="ECO:0000313" key="1">
    <source>
        <dbReference type="EMBL" id="NPD90946.1"/>
    </source>
</evidence>
<reference evidence="1 2" key="1">
    <citation type="submission" date="2020-05" db="EMBL/GenBank/DDBJ databases">
        <title>Distinct polysaccharide utilization as determinants for interspecies competition between intestinal Prevotella spp.</title>
        <authorList>
            <person name="Galvez E.J.C."/>
            <person name="Iljazovic A."/>
            <person name="Strowig T."/>
        </authorList>
    </citation>
    <scope>NUCLEOTIDE SEQUENCE [LARGE SCALE GENOMIC DNA]</scope>
    <source>
        <strain evidence="1 2">PMUR</strain>
    </source>
</reference>
<sequence length="337" mass="39998">MYGNYKVVCNTAAGRRRYMQYLIPQIISSDIVDRYDIWVNTMNIRDIEFFRMLAKKYDKINLVWQPDGIIDGNNSINAFYKFCMDDDTVYIKLDDDIVWIEPNFFESIVRFRIDNPQYFLVSPLVINNQKSTYVLQCLNKLNTRRYQRADPFSKIFWKSDKFALELHEWFIGNYLKTGKYEELHCGVRPMGLTRFSINSIVWFGSQMKRFGGVVSGDDEEFLSSIKPTELGMSNCLYCDTIVAHFAFFPQRKLLDKGNILERYGEILHDIWSTRPEMKEMDDCVQECMSKVDSLDDSQCELLERPEYCKRKKESRLKRRVAFLLGRYKEKKSRFITN</sequence>
<dbReference type="Gene3D" id="3.90.550.10">
    <property type="entry name" value="Spore Coat Polysaccharide Biosynthesis Protein SpsA, Chain A"/>
    <property type="match status" value="1"/>
</dbReference>
<keyword evidence="2" id="KW-1185">Reference proteome</keyword>
<proteinExistence type="predicted"/>